<keyword evidence="2" id="KW-1185">Reference proteome</keyword>
<reference evidence="2" key="1">
    <citation type="journal article" date="2011" name="PLoS Genet.">
        <title>Azospirillum genomes reveal transition of bacteria from aquatic to terrestrial environments.</title>
        <authorList>
            <person name="Wisniewski-Dye F."/>
            <person name="Borziak K."/>
            <person name="Khalsa-Moyers G."/>
            <person name="Alexandre G."/>
            <person name="Sukharnikov L.O."/>
            <person name="Wuichet K."/>
            <person name="Hurst G.B."/>
            <person name="McDonald W.H."/>
            <person name="Robertson J.S."/>
            <person name="Barbe V."/>
            <person name="Calteau A."/>
            <person name="Rouy Z."/>
            <person name="Mangenot S."/>
            <person name="Prigent-Combaret C."/>
            <person name="Normand P."/>
            <person name="Boyer M."/>
            <person name="Siguier P."/>
            <person name="Dessaux Y."/>
            <person name="Elmerich C."/>
            <person name="Condemine G."/>
            <person name="Krishnen G."/>
            <person name="Kennedy I."/>
            <person name="Paterson A.H."/>
            <person name="Gonzalez V."/>
            <person name="Mavingui P."/>
            <person name="Zhulin I.B."/>
        </authorList>
    </citation>
    <scope>NUCLEOTIDE SEQUENCE [LARGE SCALE GENOMIC DNA]</scope>
    <source>
        <strain evidence="2">4B</strain>
    </source>
</reference>
<dbReference type="KEGG" id="ali:AZOLI_p40195"/>
<sequence>MAARGMLFFLATEKRVLRLRIKLLYLSVTRKRVASATGTQVPG</sequence>
<gene>
    <name evidence="1" type="ordered locus">AZOLI_p40195</name>
</gene>
<accession>G7ZGX2</accession>
<protein>
    <submittedName>
        <fullName evidence="1">Uncharacterized protein</fullName>
    </submittedName>
</protein>
<organism evidence="1 2">
    <name type="scientific">Azospirillum lipoferum (strain 4B)</name>
    <dbReference type="NCBI Taxonomy" id="862719"/>
    <lineage>
        <taxon>Bacteria</taxon>
        <taxon>Pseudomonadati</taxon>
        <taxon>Pseudomonadota</taxon>
        <taxon>Alphaproteobacteria</taxon>
        <taxon>Rhodospirillales</taxon>
        <taxon>Azospirillaceae</taxon>
        <taxon>Azospirillum</taxon>
    </lineage>
</organism>
<evidence type="ECO:0000313" key="1">
    <source>
        <dbReference type="EMBL" id="CBS90591.1"/>
    </source>
</evidence>
<proteinExistence type="predicted"/>
<dbReference type="HOGENOM" id="CLU_3229023_0_0_5"/>
<keyword evidence="1" id="KW-0614">Plasmid</keyword>
<dbReference type="Proteomes" id="UP000005667">
    <property type="component" value="Plasmid AZO_p4"/>
</dbReference>
<dbReference type="AlphaFoldDB" id="G7ZGX2"/>
<geneLocation type="plasmid" evidence="1 2">
    <name>AZO_p4</name>
</geneLocation>
<name>G7ZGX2_AZOL4</name>
<dbReference type="EMBL" id="FQ311872">
    <property type="protein sequence ID" value="CBS90591.1"/>
    <property type="molecule type" value="Genomic_DNA"/>
</dbReference>
<evidence type="ECO:0000313" key="2">
    <source>
        <dbReference type="Proteomes" id="UP000005667"/>
    </source>
</evidence>